<organism evidence="1 2">
    <name type="scientific">Tetrahymena thermophila (strain SB210)</name>
    <dbReference type="NCBI Taxonomy" id="312017"/>
    <lineage>
        <taxon>Eukaryota</taxon>
        <taxon>Sar</taxon>
        <taxon>Alveolata</taxon>
        <taxon>Ciliophora</taxon>
        <taxon>Intramacronucleata</taxon>
        <taxon>Oligohymenophorea</taxon>
        <taxon>Hymenostomatida</taxon>
        <taxon>Tetrahymenina</taxon>
        <taxon>Tetrahymenidae</taxon>
        <taxon>Tetrahymena</taxon>
    </lineage>
</organism>
<dbReference type="OrthoDB" id="120976at2759"/>
<proteinExistence type="predicted"/>
<evidence type="ECO:0008006" key="3">
    <source>
        <dbReference type="Google" id="ProtNLM"/>
    </source>
</evidence>
<dbReference type="AlphaFoldDB" id="W7XEQ4"/>
<evidence type="ECO:0000313" key="2">
    <source>
        <dbReference type="Proteomes" id="UP000009168"/>
    </source>
</evidence>
<dbReference type="SUPFAM" id="SSF52047">
    <property type="entry name" value="RNI-like"/>
    <property type="match status" value="1"/>
</dbReference>
<dbReference type="RefSeq" id="XP_012652214.1">
    <property type="nucleotide sequence ID" value="XM_012796760.1"/>
</dbReference>
<evidence type="ECO:0000313" key="1">
    <source>
        <dbReference type="EMBL" id="EWS75223.1"/>
    </source>
</evidence>
<dbReference type="Proteomes" id="UP000009168">
    <property type="component" value="Unassembled WGS sequence"/>
</dbReference>
<dbReference type="EMBL" id="GG662749">
    <property type="protein sequence ID" value="EWS75223.1"/>
    <property type="molecule type" value="Genomic_DNA"/>
</dbReference>
<keyword evidence="2" id="KW-1185">Reference proteome</keyword>
<accession>W7XEQ4</accession>
<gene>
    <name evidence="1" type="ORF">TTHERM_000086797</name>
</gene>
<name>W7XEQ4_TETTS</name>
<sequence length="165" mass="19270">MGLYLTKYLDTQNEQYNSLEKFLKSNYSGHQKLKLEFEDQSDKDASNLSKALSQCINIVELDLLIGLRELIEETGVLNFSSLPVYKINKGSFNKIVQALQNCKKMQTLRIKIESIFELDNPEEKMTVLGNSIRVFKNLQNLSILHEYQAYYDWKLSSYFSDKYDK</sequence>
<dbReference type="KEGG" id="tet:TTHERM_000086797"/>
<dbReference type="InParanoid" id="W7XEQ4"/>
<dbReference type="GeneID" id="24437202"/>
<protein>
    <recommendedName>
        <fullName evidence="3">Kinase domain protein</fullName>
    </recommendedName>
</protein>
<reference evidence="2" key="1">
    <citation type="journal article" date="2006" name="PLoS Biol.">
        <title>Macronuclear genome sequence of the ciliate Tetrahymena thermophila, a model eukaryote.</title>
        <authorList>
            <person name="Eisen J.A."/>
            <person name="Coyne R.S."/>
            <person name="Wu M."/>
            <person name="Wu D."/>
            <person name="Thiagarajan M."/>
            <person name="Wortman J.R."/>
            <person name="Badger J.H."/>
            <person name="Ren Q."/>
            <person name="Amedeo P."/>
            <person name="Jones K.M."/>
            <person name="Tallon L.J."/>
            <person name="Delcher A.L."/>
            <person name="Salzberg S.L."/>
            <person name="Silva J.C."/>
            <person name="Haas B.J."/>
            <person name="Majoros W.H."/>
            <person name="Farzad M."/>
            <person name="Carlton J.M."/>
            <person name="Smith R.K. Jr."/>
            <person name="Garg J."/>
            <person name="Pearlman R.E."/>
            <person name="Karrer K.M."/>
            <person name="Sun L."/>
            <person name="Manning G."/>
            <person name="Elde N.C."/>
            <person name="Turkewitz A.P."/>
            <person name="Asai D.J."/>
            <person name="Wilkes D.E."/>
            <person name="Wang Y."/>
            <person name="Cai H."/>
            <person name="Collins K."/>
            <person name="Stewart B.A."/>
            <person name="Lee S.R."/>
            <person name="Wilamowska K."/>
            <person name="Weinberg Z."/>
            <person name="Ruzzo W.L."/>
            <person name="Wloga D."/>
            <person name="Gaertig J."/>
            <person name="Frankel J."/>
            <person name="Tsao C.-C."/>
            <person name="Gorovsky M.A."/>
            <person name="Keeling P.J."/>
            <person name="Waller R.F."/>
            <person name="Patron N.J."/>
            <person name="Cherry J.M."/>
            <person name="Stover N.A."/>
            <person name="Krieger C.J."/>
            <person name="del Toro C."/>
            <person name="Ryder H.F."/>
            <person name="Williamson S.C."/>
            <person name="Barbeau R.A."/>
            <person name="Hamilton E.P."/>
            <person name="Orias E."/>
        </authorList>
    </citation>
    <scope>NUCLEOTIDE SEQUENCE [LARGE SCALE GENOMIC DNA]</scope>
    <source>
        <strain evidence="2">SB210</strain>
    </source>
</reference>